<name>A0A9X4AW65_9BACT</name>
<dbReference type="RefSeq" id="WP_272427337.1">
    <property type="nucleotide sequence ID" value="NZ_JAGTJJ010000046.1"/>
</dbReference>
<sequence length="138" mass="15160">MNELDTYLFFDGNCAEAMRFYERTFGGKLEALMKFDEGPAPCPEGGAGRIMHASLLIGPRRLLASDTVPKYPHEGFKGFSVSLGFPTKAEAQRVFDALADGGKVMMPLQKTFWSEAFGMVTDRFGVPWMIGGGEHTKA</sequence>
<evidence type="ECO:0000313" key="2">
    <source>
        <dbReference type="EMBL" id="MDC3986993.1"/>
    </source>
</evidence>
<dbReference type="PANTHER" id="PTHR33990:SF1">
    <property type="entry name" value="PROTEIN YJDN"/>
    <property type="match status" value="1"/>
</dbReference>
<organism evidence="2 3">
    <name type="scientific">Polyangium jinanense</name>
    <dbReference type="NCBI Taxonomy" id="2829994"/>
    <lineage>
        <taxon>Bacteria</taxon>
        <taxon>Pseudomonadati</taxon>
        <taxon>Myxococcota</taxon>
        <taxon>Polyangia</taxon>
        <taxon>Polyangiales</taxon>
        <taxon>Polyangiaceae</taxon>
        <taxon>Polyangium</taxon>
    </lineage>
</organism>
<dbReference type="Proteomes" id="UP001151081">
    <property type="component" value="Unassembled WGS sequence"/>
</dbReference>
<dbReference type="CDD" id="cd06588">
    <property type="entry name" value="PhnB_like"/>
    <property type="match status" value="1"/>
</dbReference>
<keyword evidence="3" id="KW-1185">Reference proteome</keyword>
<dbReference type="EMBL" id="JAGTJJ010000046">
    <property type="protein sequence ID" value="MDC3986993.1"/>
    <property type="molecule type" value="Genomic_DNA"/>
</dbReference>
<proteinExistence type="predicted"/>
<dbReference type="PANTHER" id="PTHR33990">
    <property type="entry name" value="PROTEIN YJDN-RELATED"/>
    <property type="match status" value="1"/>
</dbReference>
<dbReference type="SUPFAM" id="SSF54593">
    <property type="entry name" value="Glyoxalase/Bleomycin resistance protein/Dihydroxybiphenyl dioxygenase"/>
    <property type="match status" value="1"/>
</dbReference>
<dbReference type="InterPro" id="IPR028973">
    <property type="entry name" value="PhnB-like"/>
</dbReference>
<dbReference type="AlphaFoldDB" id="A0A9X4AW65"/>
<evidence type="ECO:0000259" key="1">
    <source>
        <dbReference type="Pfam" id="PF00903"/>
    </source>
</evidence>
<accession>A0A9X4AW65</accession>
<dbReference type="Gene3D" id="3.10.180.10">
    <property type="entry name" value="2,3-Dihydroxybiphenyl 1,2-Dioxygenase, domain 1"/>
    <property type="match status" value="1"/>
</dbReference>
<comment type="caution">
    <text evidence="2">The sequence shown here is derived from an EMBL/GenBank/DDBJ whole genome shotgun (WGS) entry which is preliminary data.</text>
</comment>
<dbReference type="InterPro" id="IPR004360">
    <property type="entry name" value="Glyas_Fos-R_dOase_dom"/>
</dbReference>
<feature type="domain" description="Glyoxalase/fosfomycin resistance/dioxygenase" evidence="1">
    <location>
        <begin position="4"/>
        <end position="130"/>
    </location>
</feature>
<dbReference type="Pfam" id="PF00903">
    <property type="entry name" value="Glyoxalase"/>
    <property type="match status" value="1"/>
</dbReference>
<gene>
    <name evidence="2" type="ORF">KEG57_41375</name>
</gene>
<evidence type="ECO:0000313" key="3">
    <source>
        <dbReference type="Proteomes" id="UP001151081"/>
    </source>
</evidence>
<protein>
    <submittedName>
        <fullName evidence="2">VOC family protein</fullName>
    </submittedName>
</protein>
<reference evidence="2 3" key="1">
    <citation type="submission" date="2021-04" db="EMBL/GenBank/DDBJ databases">
        <title>Genome analysis of Polyangium sp.</title>
        <authorList>
            <person name="Li Y."/>
            <person name="Wang J."/>
        </authorList>
    </citation>
    <scope>NUCLEOTIDE SEQUENCE [LARGE SCALE GENOMIC DNA]</scope>
    <source>
        <strain evidence="2 3">SDU14</strain>
    </source>
</reference>
<dbReference type="InterPro" id="IPR029068">
    <property type="entry name" value="Glyas_Bleomycin-R_OHBP_Dase"/>
</dbReference>